<evidence type="ECO:0000256" key="3">
    <source>
        <dbReference type="ARBA" id="ARBA00048782"/>
    </source>
</evidence>
<evidence type="ECO:0000256" key="2">
    <source>
        <dbReference type="ARBA" id="ARBA00047806"/>
    </source>
</evidence>
<name>A0A2U2J358_9SPHN</name>
<comment type="catalytic activity">
    <reaction evidence="3 4">
        <text>[thioredoxin]-disulfide + L-methionine + H2O = L-methionine (S)-S-oxide + [thioredoxin]-dithiol</text>
        <dbReference type="Rhea" id="RHEA:19993"/>
        <dbReference type="Rhea" id="RHEA-COMP:10698"/>
        <dbReference type="Rhea" id="RHEA-COMP:10700"/>
        <dbReference type="ChEBI" id="CHEBI:15377"/>
        <dbReference type="ChEBI" id="CHEBI:29950"/>
        <dbReference type="ChEBI" id="CHEBI:50058"/>
        <dbReference type="ChEBI" id="CHEBI:57844"/>
        <dbReference type="ChEBI" id="CHEBI:58772"/>
        <dbReference type="EC" id="1.8.4.11"/>
    </reaction>
</comment>
<dbReference type="PROSITE" id="PS51257">
    <property type="entry name" value="PROKAR_LIPOPROTEIN"/>
    <property type="match status" value="1"/>
</dbReference>
<evidence type="ECO:0000313" key="6">
    <source>
        <dbReference type="EMBL" id="PWG02770.1"/>
    </source>
</evidence>
<dbReference type="InterPro" id="IPR002569">
    <property type="entry name" value="Met_Sox_Rdtase_MsrA_dom"/>
</dbReference>
<dbReference type="RefSeq" id="WP_109270909.1">
    <property type="nucleotide sequence ID" value="NZ_QFFF01000001.1"/>
</dbReference>
<protein>
    <recommendedName>
        <fullName evidence="4">Peptide methionine sulfoxide reductase MsrA</fullName>
        <shortName evidence="4">Protein-methionine-S-oxide reductase</shortName>
        <ecNumber evidence="4">1.8.4.11</ecNumber>
    </recommendedName>
    <alternativeName>
        <fullName evidence="4">Peptide-methionine (S)-S-oxide reductase</fullName>
        <shortName evidence="4">Peptide Met(O) reductase</shortName>
    </alternativeName>
</protein>
<sequence length="215" mass="23548">MSRRTPLFLPGGFAALLGLAGCAPDYQPKVEGHTAEGPVAARPGETATAIFAGGCFWCTEADFEKVPGVISAVSGYTGGTLKNPTYEQVSGGGTGHYEAVRVTYDPARVSYEQLTDYFFRTVDPTDAGGQFCDRGDSYRTAIFVVGPEERRIAEAEKAEADAALDRPVVTPVLPAAPFYEAEEYHQDYYKKNDLKYRFYRTRCGRDARLQELWGG</sequence>
<dbReference type="InterPro" id="IPR036509">
    <property type="entry name" value="Met_Sox_Rdtase_MsrA_sf"/>
</dbReference>
<dbReference type="NCBIfam" id="TIGR00401">
    <property type="entry name" value="msrA"/>
    <property type="match status" value="1"/>
</dbReference>
<dbReference type="GO" id="GO:0033744">
    <property type="term" value="F:L-methionine:thioredoxin-disulfide S-oxidoreductase activity"/>
    <property type="evidence" value="ECO:0007669"/>
    <property type="project" value="RHEA"/>
</dbReference>
<dbReference type="Pfam" id="PF01625">
    <property type="entry name" value="PMSR"/>
    <property type="match status" value="1"/>
</dbReference>
<dbReference type="EMBL" id="QFFF01000001">
    <property type="protein sequence ID" value="PWG02770.1"/>
    <property type="molecule type" value="Genomic_DNA"/>
</dbReference>
<comment type="function">
    <text evidence="4">Has an important function as a repair enzyme for proteins that have been inactivated by oxidation. Catalyzes the reversible oxidation-reduction of methionine sulfoxide in proteins to methionine.</text>
</comment>
<reference evidence="6 7" key="1">
    <citation type="submission" date="2018-05" db="EMBL/GenBank/DDBJ databases">
        <title>Genome of Sphingosinicella humi QZX222.</title>
        <authorList>
            <person name="Qiao Z."/>
            <person name="Wang G."/>
        </authorList>
    </citation>
    <scope>NUCLEOTIDE SEQUENCE [LARGE SCALE GENOMIC DNA]</scope>
    <source>
        <strain evidence="6 7">QZX222</strain>
    </source>
</reference>
<dbReference type="AlphaFoldDB" id="A0A2U2J358"/>
<dbReference type="SUPFAM" id="SSF55068">
    <property type="entry name" value="Peptide methionine sulfoxide reductase"/>
    <property type="match status" value="1"/>
</dbReference>
<proteinExistence type="inferred from homology"/>
<gene>
    <name evidence="4 6" type="primary">msrA</name>
    <name evidence="6" type="ORF">DF286_07770</name>
</gene>
<dbReference type="HAMAP" id="MF_01401">
    <property type="entry name" value="MsrA"/>
    <property type="match status" value="1"/>
</dbReference>
<dbReference type="PANTHER" id="PTHR43774">
    <property type="entry name" value="PEPTIDE METHIONINE SULFOXIDE REDUCTASE"/>
    <property type="match status" value="1"/>
</dbReference>
<evidence type="ECO:0000256" key="1">
    <source>
        <dbReference type="ARBA" id="ARBA00023002"/>
    </source>
</evidence>
<keyword evidence="1 4" id="KW-0560">Oxidoreductase</keyword>
<feature type="active site" evidence="4">
    <location>
        <position position="55"/>
    </location>
</feature>
<evidence type="ECO:0000259" key="5">
    <source>
        <dbReference type="Pfam" id="PF01625"/>
    </source>
</evidence>
<dbReference type="PANTHER" id="PTHR43774:SF1">
    <property type="entry name" value="PEPTIDE METHIONINE SULFOXIDE REDUCTASE MSRA 2"/>
    <property type="match status" value="1"/>
</dbReference>
<comment type="catalytic activity">
    <reaction evidence="2 4">
        <text>L-methionyl-[protein] + [thioredoxin]-disulfide + H2O = L-methionyl-(S)-S-oxide-[protein] + [thioredoxin]-dithiol</text>
        <dbReference type="Rhea" id="RHEA:14217"/>
        <dbReference type="Rhea" id="RHEA-COMP:10698"/>
        <dbReference type="Rhea" id="RHEA-COMP:10700"/>
        <dbReference type="Rhea" id="RHEA-COMP:12313"/>
        <dbReference type="Rhea" id="RHEA-COMP:12315"/>
        <dbReference type="ChEBI" id="CHEBI:15377"/>
        <dbReference type="ChEBI" id="CHEBI:16044"/>
        <dbReference type="ChEBI" id="CHEBI:29950"/>
        <dbReference type="ChEBI" id="CHEBI:44120"/>
        <dbReference type="ChEBI" id="CHEBI:50058"/>
        <dbReference type="EC" id="1.8.4.11"/>
    </reaction>
</comment>
<organism evidence="6 7">
    <name type="scientific">Allosphingosinicella humi</name>
    <dbReference type="NCBI Taxonomy" id="2068657"/>
    <lineage>
        <taxon>Bacteria</taxon>
        <taxon>Pseudomonadati</taxon>
        <taxon>Pseudomonadota</taxon>
        <taxon>Alphaproteobacteria</taxon>
        <taxon>Sphingomonadales</taxon>
        <taxon>Sphingomonadaceae</taxon>
        <taxon>Allosphingosinicella</taxon>
    </lineage>
</organism>
<dbReference type="OrthoDB" id="4174719at2"/>
<dbReference type="GO" id="GO:0008113">
    <property type="term" value="F:peptide-methionine (S)-S-oxide reductase activity"/>
    <property type="evidence" value="ECO:0007669"/>
    <property type="project" value="UniProtKB-UniRule"/>
</dbReference>
<keyword evidence="7" id="KW-1185">Reference proteome</keyword>
<comment type="similarity">
    <text evidence="4">Belongs to the MsrA Met sulfoxide reductase family.</text>
</comment>
<evidence type="ECO:0000256" key="4">
    <source>
        <dbReference type="HAMAP-Rule" id="MF_01401"/>
    </source>
</evidence>
<dbReference type="EC" id="1.8.4.11" evidence="4"/>
<accession>A0A2U2J358</accession>
<dbReference type="Gene3D" id="3.30.1060.10">
    <property type="entry name" value="Peptide methionine sulphoxide reductase MsrA"/>
    <property type="match status" value="1"/>
</dbReference>
<dbReference type="Proteomes" id="UP000245916">
    <property type="component" value="Unassembled WGS sequence"/>
</dbReference>
<comment type="caution">
    <text evidence="6">The sequence shown here is derived from an EMBL/GenBank/DDBJ whole genome shotgun (WGS) entry which is preliminary data.</text>
</comment>
<evidence type="ECO:0000313" key="7">
    <source>
        <dbReference type="Proteomes" id="UP000245916"/>
    </source>
</evidence>
<feature type="domain" description="Peptide methionine sulphoxide reductase MsrA" evidence="5">
    <location>
        <begin position="48"/>
        <end position="196"/>
    </location>
</feature>